<organism evidence="1 2">
    <name type="scientific">Elsinoe batatas</name>
    <dbReference type="NCBI Taxonomy" id="2601811"/>
    <lineage>
        <taxon>Eukaryota</taxon>
        <taxon>Fungi</taxon>
        <taxon>Dikarya</taxon>
        <taxon>Ascomycota</taxon>
        <taxon>Pezizomycotina</taxon>
        <taxon>Dothideomycetes</taxon>
        <taxon>Dothideomycetidae</taxon>
        <taxon>Myriangiales</taxon>
        <taxon>Elsinoaceae</taxon>
        <taxon>Elsinoe</taxon>
    </lineage>
</organism>
<comment type="caution">
    <text evidence="1">The sequence shown here is derived from an EMBL/GenBank/DDBJ whole genome shotgun (WGS) entry which is preliminary data.</text>
</comment>
<dbReference type="InterPro" id="IPR002347">
    <property type="entry name" value="SDR_fam"/>
</dbReference>
<accession>A0A8K0L1U2</accession>
<evidence type="ECO:0000313" key="2">
    <source>
        <dbReference type="Proteomes" id="UP000809789"/>
    </source>
</evidence>
<dbReference type="InterPro" id="IPR036291">
    <property type="entry name" value="NAD(P)-bd_dom_sf"/>
</dbReference>
<proteinExistence type="predicted"/>
<protein>
    <recommendedName>
        <fullName evidence="3">NAD(P)-binding protein</fullName>
    </recommendedName>
</protein>
<keyword evidence="2" id="KW-1185">Reference proteome</keyword>
<dbReference type="InterPro" id="IPR052184">
    <property type="entry name" value="SDR_enzymes"/>
</dbReference>
<dbReference type="Gene3D" id="3.40.50.720">
    <property type="entry name" value="NAD(P)-binding Rossmann-like Domain"/>
    <property type="match status" value="1"/>
</dbReference>
<dbReference type="AlphaFoldDB" id="A0A8K0L1U2"/>
<dbReference type="CDD" id="cd05325">
    <property type="entry name" value="carb_red_sniffer_like_SDR_c"/>
    <property type="match status" value="1"/>
</dbReference>
<dbReference type="Proteomes" id="UP000809789">
    <property type="component" value="Unassembled WGS sequence"/>
</dbReference>
<dbReference type="Pfam" id="PF00106">
    <property type="entry name" value="adh_short"/>
    <property type="match status" value="1"/>
</dbReference>
<gene>
    <name evidence="1" type="ORF">KVT40_004848</name>
</gene>
<dbReference type="PANTHER" id="PTHR45458:SF1">
    <property type="entry name" value="SHORT CHAIN DEHYDROGENASE"/>
    <property type="match status" value="1"/>
</dbReference>
<dbReference type="OrthoDB" id="5296at2759"/>
<name>A0A8K0L1U2_9PEZI</name>
<dbReference type="EMBL" id="JAESVG020000005">
    <property type="protein sequence ID" value="KAG8627365.1"/>
    <property type="molecule type" value="Genomic_DNA"/>
</dbReference>
<dbReference type="PRINTS" id="PR00081">
    <property type="entry name" value="GDHRDH"/>
</dbReference>
<evidence type="ECO:0000313" key="1">
    <source>
        <dbReference type="EMBL" id="KAG8627365.1"/>
    </source>
</evidence>
<sequence length="255" mass="28133">MDQIPDILYGSDRPTWLIVGASRGIGLEFVRQLLKTNARIFATVRNRDISNASTLWAEAGGDHGKCRLLECDVLSEQSIINLTSTLSTIPNLKIDYVLLNAGVLRYPNHALTLTYDSFAFHLHTNTIGPLVLANRLLRSNMPIGMLVFMSSDSGSASRFREQEDGFAAYAASKTALNMGVRHLAAELARRDDDTVVLAMHPGEVSTDMGNIEVGWTVEGIITAEESVRGMRKVIESKGVGDSGTFWTWEGERYPW</sequence>
<dbReference type="SUPFAM" id="SSF51735">
    <property type="entry name" value="NAD(P)-binding Rossmann-fold domains"/>
    <property type="match status" value="1"/>
</dbReference>
<dbReference type="GO" id="GO:0016616">
    <property type="term" value="F:oxidoreductase activity, acting on the CH-OH group of donors, NAD or NADP as acceptor"/>
    <property type="evidence" value="ECO:0007669"/>
    <property type="project" value="TreeGrafter"/>
</dbReference>
<dbReference type="PANTHER" id="PTHR45458">
    <property type="entry name" value="SHORT-CHAIN DEHYDROGENASE/REDUCTASE SDR"/>
    <property type="match status" value="1"/>
</dbReference>
<evidence type="ECO:0008006" key="3">
    <source>
        <dbReference type="Google" id="ProtNLM"/>
    </source>
</evidence>
<reference evidence="1" key="1">
    <citation type="submission" date="2021-07" db="EMBL/GenBank/DDBJ databases">
        <title>Elsinoe batatas strain:CRI-CJ2 Genome sequencing and assembly.</title>
        <authorList>
            <person name="Huang L."/>
        </authorList>
    </citation>
    <scope>NUCLEOTIDE SEQUENCE</scope>
    <source>
        <strain evidence="1">CRI-CJ2</strain>
    </source>
</reference>